<dbReference type="InterPro" id="IPR054289">
    <property type="entry name" value="DUF7025"/>
</dbReference>
<evidence type="ECO:0000313" key="3">
    <source>
        <dbReference type="EMBL" id="KAG9230405.1"/>
    </source>
</evidence>
<name>A0A9P7YC79_9HELO</name>
<protein>
    <recommendedName>
        <fullName evidence="2">AAA+ ATPase domain-containing protein</fullName>
    </recommendedName>
</protein>
<dbReference type="InterPro" id="IPR027417">
    <property type="entry name" value="P-loop_NTPase"/>
</dbReference>
<comment type="caution">
    <text evidence="3">The sequence shown here is derived from an EMBL/GenBank/DDBJ whole genome shotgun (WGS) entry which is preliminary data.</text>
</comment>
<evidence type="ECO:0000313" key="4">
    <source>
        <dbReference type="Proteomes" id="UP000824998"/>
    </source>
</evidence>
<evidence type="ECO:0000256" key="1">
    <source>
        <dbReference type="SAM" id="MobiDB-lite"/>
    </source>
</evidence>
<feature type="domain" description="AAA+ ATPase" evidence="2">
    <location>
        <begin position="384"/>
        <end position="498"/>
    </location>
</feature>
<dbReference type="EMBL" id="MU251676">
    <property type="protein sequence ID" value="KAG9230405.1"/>
    <property type="molecule type" value="Genomic_DNA"/>
</dbReference>
<accession>A0A9P7YC79</accession>
<dbReference type="Pfam" id="PF22942">
    <property type="entry name" value="DUF7025"/>
    <property type="match status" value="1"/>
</dbReference>
<dbReference type="InterPro" id="IPR003593">
    <property type="entry name" value="AAA+_ATPase"/>
</dbReference>
<dbReference type="Gene3D" id="3.40.50.300">
    <property type="entry name" value="P-loop containing nucleotide triphosphate hydrolases"/>
    <property type="match status" value="1"/>
</dbReference>
<dbReference type="SMART" id="SM00382">
    <property type="entry name" value="AAA"/>
    <property type="match status" value="1"/>
</dbReference>
<organism evidence="3 4">
    <name type="scientific">Amylocarpus encephaloides</name>
    <dbReference type="NCBI Taxonomy" id="45428"/>
    <lineage>
        <taxon>Eukaryota</taxon>
        <taxon>Fungi</taxon>
        <taxon>Dikarya</taxon>
        <taxon>Ascomycota</taxon>
        <taxon>Pezizomycotina</taxon>
        <taxon>Leotiomycetes</taxon>
        <taxon>Helotiales</taxon>
        <taxon>Helotiales incertae sedis</taxon>
        <taxon>Amylocarpus</taxon>
    </lineage>
</organism>
<dbReference type="PANTHER" id="PTHR46411">
    <property type="entry name" value="FAMILY ATPASE, PUTATIVE-RELATED"/>
    <property type="match status" value="1"/>
</dbReference>
<dbReference type="SUPFAM" id="SSF52540">
    <property type="entry name" value="P-loop containing nucleoside triphosphate hydrolases"/>
    <property type="match status" value="1"/>
</dbReference>
<dbReference type="OrthoDB" id="10042665at2759"/>
<dbReference type="CDD" id="cd19481">
    <property type="entry name" value="RecA-like_protease"/>
    <property type="match status" value="1"/>
</dbReference>
<keyword evidence="4" id="KW-1185">Reference proteome</keyword>
<evidence type="ECO:0000259" key="2">
    <source>
        <dbReference type="SMART" id="SM00382"/>
    </source>
</evidence>
<dbReference type="GO" id="GO:0016887">
    <property type="term" value="F:ATP hydrolysis activity"/>
    <property type="evidence" value="ECO:0007669"/>
    <property type="project" value="InterPro"/>
</dbReference>
<dbReference type="GO" id="GO:0005524">
    <property type="term" value="F:ATP binding"/>
    <property type="evidence" value="ECO:0007669"/>
    <property type="project" value="InterPro"/>
</dbReference>
<dbReference type="Proteomes" id="UP000824998">
    <property type="component" value="Unassembled WGS sequence"/>
</dbReference>
<feature type="compositionally biased region" description="Low complexity" evidence="1">
    <location>
        <begin position="296"/>
        <end position="320"/>
    </location>
</feature>
<dbReference type="AlphaFoldDB" id="A0A9P7YC79"/>
<dbReference type="Pfam" id="PF00004">
    <property type="entry name" value="AAA"/>
    <property type="match status" value="1"/>
</dbReference>
<dbReference type="InterPro" id="IPR003959">
    <property type="entry name" value="ATPase_AAA_core"/>
</dbReference>
<reference evidence="3" key="1">
    <citation type="journal article" date="2021" name="IMA Fungus">
        <title>Genomic characterization of three marine fungi, including Emericellopsis atlantica sp. nov. with signatures of a generalist lifestyle and marine biomass degradation.</title>
        <authorList>
            <person name="Hagestad O.C."/>
            <person name="Hou L."/>
            <person name="Andersen J.H."/>
            <person name="Hansen E.H."/>
            <person name="Altermark B."/>
            <person name="Li C."/>
            <person name="Kuhnert E."/>
            <person name="Cox R.J."/>
            <person name="Crous P.W."/>
            <person name="Spatafora J.W."/>
            <person name="Lail K."/>
            <person name="Amirebrahimi M."/>
            <person name="Lipzen A."/>
            <person name="Pangilinan J."/>
            <person name="Andreopoulos W."/>
            <person name="Hayes R.D."/>
            <person name="Ng V."/>
            <person name="Grigoriev I.V."/>
            <person name="Jackson S.A."/>
            <person name="Sutton T.D.S."/>
            <person name="Dobson A.D.W."/>
            <person name="Rama T."/>
        </authorList>
    </citation>
    <scope>NUCLEOTIDE SEQUENCE</scope>
    <source>
        <strain evidence="3">TRa018bII</strain>
    </source>
</reference>
<feature type="region of interest" description="Disordered" evidence="1">
    <location>
        <begin position="296"/>
        <end position="330"/>
    </location>
</feature>
<gene>
    <name evidence="3" type="ORF">BJ875DRAFT_507340</name>
</gene>
<dbReference type="PANTHER" id="PTHR46411:SF3">
    <property type="entry name" value="AAA+ ATPASE DOMAIN-CONTAINING PROTEIN"/>
    <property type="match status" value="1"/>
</dbReference>
<proteinExistence type="predicted"/>
<sequence length="590" mass="65814">MVKAVVDMQIASPPVSKCTCSHTAGETPTLQGSAQPLTSEHLEQLVLKFLEGKVPGSTGKSEDTQALAPEANQPEDVAAQASKLEFKTVDEVWNEKAHKYTILKSLDPTGKAKEKEEYETKDTTTYIDIKSKYLRDILRVLSVEQNLLYTYLPELELCHGLNDVYPTDDAYKAHLELLIDYITKAYVDVEQHLASLLQSGEITYDLLWALFKSNTLVYTTCSGTRKPRCVRYNFNFNGEDFGSTLIELKIPKFLAVDCRIMVDAAFFRKMNLNHSMPAILDVNFGYDTWEEMDVISDPSSETSSDIASSDVSSLSLSEPTFDLDSNETSPDQAESHLIERARLTEEDFIVCCPTVLGFSFSDKMWAEFTVADIEDIVWSSLPFDSLVIATDGPPGVGKTLTAEAVAELLQLPLYSISAGELPIDAAKLEAHWNAILLLDEADVYLEKRSSDLIRNGVVSVFLRKLEYCQGIMFLTTNRIAEFDLAILSRIHVMLRYGDLTKDAGKKVWELFIRKANTSQGPANISVAELKLLVNSKLNGRQIKNVMATARALAMKEKSRVCFSHVRKTVTTSKEFIAEFNGGVDVSFLYN</sequence>